<feature type="transmembrane region" description="Helical" evidence="6">
    <location>
        <begin position="300"/>
        <end position="316"/>
    </location>
</feature>
<dbReference type="STRING" id="464029.SAMN02982989_5297"/>
<keyword evidence="8" id="KW-1185">Reference proteome</keyword>
<dbReference type="GO" id="GO:0005886">
    <property type="term" value="C:plasma membrane"/>
    <property type="evidence" value="ECO:0007669"/>
    <property type="project" value="UniProtKB-SubCell"/>
</dbReference>
<dbReference type="RefSeq" id="WP_200814030.1">
    <property type="nucleotide sequence ID" value="NZ_FXAF01000002.1"/>
</dbReference>
<evidence type="ECO:0000256" key="6">
    <source>
        <dbReference type="SAM" id="Phobius"/>
    </source>
</evidence>
<feature type="transmembrane region" description="Helical" evidence="6">
    <location>
        <begin position="101"/>
        <end position="121"/>
    </location>
</feature>
<keyword evidence="5 6" id="KW-0472">Membrane</keyword>
<protein>
    <submittedName>
        <fullName evidence="7">Branched-chain amino acid transport system permease protein</fullName>
    </submittedName>
</protein>
<evidence type="ECO:0000256" key="3">
    <source>
        <dbReference type="ARBA" id="ARBA00022692"/>
    </source>
</evidence>
<reference evidence="8" key="1">
    <citation type="submission" date="2017-04" db="EMBL/GenBank/DDBJ databases">
        <authorList>
            <person name="Varghese N."/>
            <person name="Submissions S."/>
        </authorList>
    </citation>
    <scope>NUCLEOTIDE SEQUENCE [LARGE SCALE GENOMIC DNA]</scope>
    <source>
        <strain evidence="8">B4P</strain>
    </source>
</reference>
<evidence type="ECO:0000256" key="2">
    <source>
        <dbReference type="ARBA" id="ARBA00022475"/>
    </source>
</evidence>
<dbReference type="PANTHER" id="PTHR30482:SF17">
    <property type="entry name" value="ABC TRANSPORTER ATP-BINDING PROTEIN"/>
    <property type="match status" value="1"/>
</dbReference>
<evidence type="ECO:0000313" key="7">
    <source>
        <dbReference type="EMBL" id="SMF12025.1"/>
    </source>
</evidence>
<keyword evidence="4 6" id="KW-1133">Transmembrane helix</keyword>
<feature type="transmembrane region" description="Helical" evidence="6">
    <location>
        <begin position="24"/>
        <end position="42"/>
    </location>
</feature>
<feature type="transmembrane region" description="Helical" evidence="6">
    <location>
        <begin position="78"/>
        <end position="95"/>
    </location>
</feature>
<feature type="transmembrane region" description="Helical" evidence="6">
    <location>
        <begin position="177"/>
        <end position="196"/>
    </location>
</feature>
<dbReference type="Proteomes" id="UP000192903">
    <property type="component" value="Unassembled WGS sequence"/>
</dbReference>
<organism evidence="7 8">
    <name type="scientific">Xaviernesmea oryzae</name>
    <dbReference type="NCBI Taxonomy" id="464029"/>
    <lineage>
        <taxon>Bacteria</taxon>
        <taxon>Pseudomonadati</taxon>
        <taxon>Pseudomonadota</taxon>
        <taxon>Alphaproteobacteria</taxon>
        <taxon>Hyphomicrobiales</taxon>
        <taxon>Rhizobiaceae</taxon>
        <taxon>Rhizobium/Agrobacterium group</taxon>
        <taxon>Xaviernesmea</taxon>
    </lineage>
</organism>
<dbReference type="AlphaFoldDB" id="A0A1X7DAQ7"/>
<dbReference type="GO" id="GO:0015658">
    <property type="term" value="F:branched-chain amino acid transmembrane transporter activity"/>
    <property type="evidence" value="ECO:0007669"/>
    <property type="project" value="InterPro"/>
</dbReference>
<accession>A0A1X7DAQ7</accession>
<dbReference type="CDD" id="cd06581">
    <property type="entry name" value="TM_PBP1_LivM_like"/>
    <property type="match status" value="1"/>
</dbReference>
<feature type="transmembrane region" description="Helical" evidence="6">
    <location>
        <begin position="126"/>
        <end position="143"/>
    </location>
</feature>
<dbReference type="InterPro" id="IPR001851">
    <property type="entry name" value="ABC_transp_permease"/>
</dbReference>
<dbReference type="InterPro" id="IPR043428">
    <property type="entry name" value="LivM-like"/>
</dbReference>
<sequence>MRKPENTIGTSVPEMRSALRTHRFGWFEIVMLVVFVAVYYLLPGYLPLATQVAIMIIFAISLDLALGYGGIETLGHAVFYGIGGYAAGLYALHVWQEPISGLLVAAIAAGIFGIVSGVVVLRAKGLTLVMLTLACATMVHEFANSMRAVTGGDDGLSGYRIDPVFGLFRFDLFGRTAYIYSVCILVVVFLIARVVANSNFGLTARGIRSNAQRMQLLGVPVLNRLVLLYAISGALAGIAGALSAQVTKLVGLNTLAFTLSGNVLIVLILGGIGRLYGAVIGSIVFVVLSDRAAAIDPFNWLFILGGLIVLTVWLAPDGIAGRFSALTQQLRGRERKS</sequence>
<keyword evidence="2" id="KW-1003">Cell membrane</keyword>
<evidence type="ECO:0000313" key="8">
    <source>
        <dbReference type="Proteomes" id="UP000192903"/>
    </source>
</evidence>
<evidence type="ECO:0000256" key="1">
    <source>
        <dbReference type="ARBA" id="ARBA00004651"/>
    </source>
</evidence>
<dbReference type="PANTHER" id="PTHR30482">
    <property type="entry name" value="HIGH-AFFINITY BRANCHED-CHAIN AMINO ACID TRANSPORT SYSTEM PERMEASE"/>
    <property type="match status" value="1"/>
</dbReference>
<feature type="transmembrane region" description="Helical" evidence="6">
    <location>
        <begin position="48"/>
        <end position="66"/>
    </location>
</feature>
<gene>
    <name evidence="7" type="ORF">SAMN02982989_5297</name>
</gene>
<evidence type="ECO:0000256" key="4">
    <source>
        <dbReference type="ARBA" id="ARBA00022989"/>
    </source>
</evidence>
<dbReference type="Pfam" id="PF02653">
    <property type="entry name" value="BPD_transp_2"/>
    <property type="match status" value="1"/>
</dbReference>
<keyword evidence="3 6" id="KW-0812">Transmembrane</keyword>
<evidence type="ECO:0000256" key="5">
    <source>
        <dbReference type="ARBA" id="ARBA00023136"/>
    </source>
</evidence>
<proteinExistence type="predicted"/>
<feature type="transmembrane region" description="Helical" evidence="6">
    <location>
        <begin position="217"/>
        <end position="243"/>
    </location>
</feature>
<name>A0A1X7DAQ7_9HYPH</name>
<dbReference type="EMBL" id="FXAF01000002">
    <property type="protein sequence ID" value="SMF12025.1"/>
    <property type="molecule type" value="Genomic_DNA"/>
</dbReference>
<feature type="transmembrane region" description="Helical" evidence="6">
    <location>
        <begin position="263"/>
        <end position="288"/>
    </location>
</feature>
<comment type="subcellular location">
    <subcellularLocation>
        <location evidence="1">Cell membrane</location>
        <topology evidence="1">Multi-pass membrane protein</topology>
    </subcellularLocation>
</comment>